<name>A0AAD3T8P6_NEPGR</name>
<feature type="compositionally biased region" description="Basic residues" evidence="1">
    <location>
        <begin position="60"/>
        <end position="74"/>
    </location>
</feature>
<protein>
    <submittedName>
        <fullName evidence="2">Uncharacterized protein</fullName>
    </submittedName>
</protein>
<comment type="caution">
    <text evidence="2">The sequence shown here is derived from an EMBL/GenBank/DDBJ whole genome shotgun (WGS) entry which is preliminary data.</text>
</comment>
<organism evidence="2 3">
    <name type="scientific">Nepenthes gracilis</name>
    <name type="common">Slender pitcher plant</name>
    <dbReference type="NCBI Taxonomy" id="150966"/>
    <lineage>
        <taxon>Eukaryota</taxon>
        <taxon>Viridiplantae</taxon>
        <taxon>Streptophyta</taxon>
        <taxon>Embryophyta</taxon>
        <taxon>Tracheophyta</taxon>
        <taxon>Spermatophyta</taxon>
        <taxon>Magnoliopsida</taxon>
        <taxon>eudicotyledons</taxon>
        <taxon>Gunneridae</taxon>
        <taxon>Pentapetalae</taxon>
        <taxon>Caryophyllales</taxon>
        <taxon>Nepenthaceae</taxon>
        <taxon>Nepenthes</taxon>
    </lineage>
</organism>
<sequence>MSIRYATPPMRSRMDDHLDPCMRALAMWMDDISKAVQTICVHLDERLKETPSSDSQIVISKRRNREKKHPTKKTHQFDEFETQASSNNKVPSRLEG</sequence>
<dbReference type="EMBL" id="BSYO01000028">
    <property type="protein sequence ID" value="GMH24759.1"/>
    <property type="molecule type" value="Genomic_DNA"/>
</dbReference>
<evidence type="ECO:0000256" key="1">
    <source>
        <dbReference type="SAM" id="MobiDB-lite"/>
    </source>
</evidence>
<gene>
    <name evidence="2" type="ORF">Nepgr_026602</name>
</gene>
<evidence type="ECO:0000313" key="2">
    <source>
        <dbReference type="EMBL" id="GMH24759.1"/>
    </source>
</evidence>
<feature type="region of interest" description="Disordered" evidence="1">
    <location>
        <begin position="50"/>
        <end position="96"/>
    </location>
</feature>
<dbReference type="AlphaFoldDB" id="A0AAD3T8P6"/>
<proteinExistence type="predicted"/>
<reference evidence="2" key="1">
    <citation type="submission" date="2023-05" db="EMBL/GenBank/DDBJ databases">
        <title>Nepenthes gracilis genome sequencing.</title>
        <authorList>
            <person name="Fukushima K."/>
        </authorList>
    </citation>
    <scope>NUCLEOTIDE SEQUENCE</scope>
    <source>
        <strain evidence="2">SING2019-196</strain>
    </source>
</reference>
<evidence type="ECO:0000313" key="3">
    <source>
        <dbReference type="Proteomes" id="UP001279734"/>
    </source>
</evidence>
<keyword evidence="3" id="KW-1185">Reference proteome</keyword>
<dbReference type="Proteomes" id="UP001279734">
    <property type="component" value="Unassembled WGS sequence"/>
</dbReference>
<accession>A0AAD3T8P6</accession>